<organism evidence="3 4">
    <name type="scientific">Aspergillus brasiliensis (strain CBS 101740 / IMI 381727 / IBT 21946)</name>
    <dbReference type="NCBI Taxonomy" id="767769"/>
    <lineage>
        <taxon>Eukaryota</taxon>
        <taxon>Fungi</taxon>
        <taxon>Dikarya</taxon>
        <taxon>Ascomycota</taxon>
        <taxon>Pezizomycotina</taxon>
        <taxon>Eurotiomycetes</taxon>
        <taxon>Eurotiomycetidae</taxon>
        <taxon>Eurotiales</taxon>
        <taxon>Aspergillaceae</taxon>
        <taxon>Aspergillus</taxon>
        <taxon>Aspergillus subgen. Circumdati</taxon>
    </lineage>
</organism>
<evidence type="ECO:0000313" key="3">
    <source>
        <dbReference type="EMBL" id="OJJ68153.1"/>
    </source>
</evidence>
<dbReference type="Gene3D" id="3.10.129.10">
    <property type="entry name" value="Hotdog Thioesterase"/>
    <property type="match status" value="2"/>
</dbReference>
<dbReference type="OMA" id="CPWAGHE"/>
<dbReference type="GO" id="GO:0005782">
    <property type="term" value="C:peroxisomal matrix"/>
    <property type="evidence" value="ECO:0007669"/>
    <property type="project" value="UniProtKB-SubCell"/>
</dbReference>
<keyword evidence="4" id="KW-1185">Reference proteome</keyword>
<evidence type="ECO:0008006" key="5">
    <source>
        <dbReference type="Google" id="ProtNLM"/>
    </source>
</evidence>
<dbReference type="InterPro" id="IPR029069">
    <property type="entry name" value="HotDog_dom_sf"/>
</dbReference>
<dbReference type="PANTHER" id="PTHR11066:SF34">
    <property type="entry name" value="ACYL-COENZYME A THIOESTERASE 8"/>
    <property type="match status" value="1"/>
</dbReference>
<dbReference type="CDD" id="cd03444">
    <property type="entry name" value="Thioesterase_II_repeat1"/>
    <property type="match status" value="1"/>
</dbReference>
<dbReference type="EMBL" id="KV878691">
    <property type="protein sequence ID" value="OJJ68153.1"/>
    <property type="molecule type" value="Genomic_DNA"/>
</dbReference>
<dbReference type="GO" id="GO:0006637">
    <property type="term" value="P:acyl-CoA metabolic process"/>
    <property type="evidence" value="ECO:0007669"/>
    <property type="project" value="InterPro"/>
</dbReference>
<protein>
    <recommendedName>
        <fullName evidence="5">Acyl-CoA thioesterase II</fullName>
    </recommendedName>
</protein>
<dbReference type="AlphaFoldDB" id="A0A1L9U9B2"/>
<evidence type="ECO:0000259" key="2">
    <source>
        <dbReference type="Pfam" id="PF20789"/>
    </source>
</evidence>
<sequence length="314" mass="34439">MDTKAQAIPDLEQTFAVKPASDDNHDIFTNVNPLWCVPGLNAVYGGLLISQALNAVMQRVSPAFVVHSMHCHFIKVTKVGTPVLYCVVQVSQGKSSTVYTVSAWQNDQLVFTATVSFRRLSSSPVENVLRHAVPKPEFALHDASEIHRSGGGTARSLLEFRREAASSIGNSNPTPESRYIRRIVRAQSTLDRPSGSNEQLLALVCMTDSYCAGMVGRVHGISLYPRTSASSKNGTSKVQVAYKTLSTVAHTIHFHNVDHVSVNHWMTEELHCPWAGHERGLVISRVWSSDGVLLVTCFQEVLVRLPQGNPTAKL</sequence>
<dbReference type="RefSeq" id="XP_067475402.1">
    <property type="nucleotide sequence ID" value="XM_067621886.1"/>
</dbReference>
<dbReference type="Pfam" id="PF13622">
    <property type="entry name" value="4HBT_3"/>
    <property type="match status" value="1"/>
</dbReference>
<gene>
    <name evidence="3" type="ORF">ASPBRDRAFT_210065</name>
</gene>
<name>A0A1L9U9B2_ASPBC</name>
<dbReference type="GO" id="GO:0009062">
    <property type="term" value="P:fatty acid catabolic process"/>
    <property type="evidence" value="ECO:0007669"/>
    <property type="project" value="TreeGrafter"/>
</dbReference>
<dbReference type="Proteomes" id="UP000184499">
    <property type="component" value="Unassembled WGS sequence"/>
</dbReference>
<dbReference type="GO" id="GO:0047617">
    <property type="term" value="F:fatty acyl-CoA hydrolase activity"/>
    <property type="evidence" value="ECO:0007669"/>
    <property type="project" value="InterPro"/>
</dbReference>
<accession>A0A1L9U9B2</accession>
<dbReference type="STRING" id="767769.A0A1L9U9B2"/>
<dbReference type="InterPro" id="IPR049450">
    <property type="entry name" value="ACOT8-like_C"/>
</dbReference>
<dbReference type="CDD" id="cd03445">
    <property type="entry name" value="Thioesterase_II_repeat2"/>
    <property type="match status" value="1"/>
</dbReference>
<proteinExistence type="predicted"/>
<dbReference type="OrthoDB" id="68328at2759"/>
<dbReference type="InterPro" id="IPR049449">
    <property type="entry name" value="TesB_ACOT8-like_N"/>
</dbReference>
<dbReference type="Pfam" id="PF20789">
    <property type="entry name" value="4HBT_3C"/>
    <property type="match status" value="1"/>
</dbReference>
<evidence type="ECO:0000259" key="1">
    <source>
        <dbReference type="Pfam" id="PF13622"/>
    </source>
</evidence>
<dbReference type="PANTHER" id="PTHR11066">
    <property type="entry name" value="ACYL-COA THIOESTERASE"/>
    <property type="match status" value="1"/>
</dbReference>
<feature type="domain" description="Acyl-CoA thioesterase-like C-terminal" evidence="2">
    <location>
        <begin position="162"/>
        <end position="303"/>
    </location>
</feature>
<dbReference type="SUPFAM" id="SSF54637">
    <property type="entry name" value="Thioesterase/thiol ester dehydrase-isomerase"/>
    <property type="match status" value="2"/>
</dbReference>
<reference evidence="4" key="1">
    <citation type="journal article" date="2017" name="Genome Biol.">
        <title>Comparative genomics reveals high biological diversity and specific adaptations in the industrially and medically important fungal genus Aspergillus.</title>
        <authorList>
            <person name="de Vries R.P."/>
            <person name="Riley R."/>
            <person name="Wiebenga A."/>
            <person name="Aguilar-Osorio G."/>
            <person name="Amillis S."/>
            <person name="Uchima C.A."/>
            <person name="Anderluh G."/>
            <person name="Asadollahi M."/>
            <person name="Askin M."/>
            <person name="Barry K."/>
            <person name="Battaglia E."/>
            <person name="Bayram O."/>
            <person name="Benocci T."/>
            <person name="Braus-Stromeyer S.A."/>
            <person name="Caldana C."/>
            <person name="Canovas D."/>
            <person name="Cerqueira G.C."/>
            <person name="Chen F."/>
            <person name="Chen W."/>
            <person name="Choi C."/>
            <person name="Clum A."/>
            <person name="Dos Santos R.A."/>
            <person name="Damasio A.R."/>
            <person name="Diallinas G."/>
            <person name="Emri T."/>
            <person name="Fekete E."/>
            <person name="Flipphi M."/>
            <person name="Freyberg S."/>
            <person name="Gallo A."/>
            <person name="Gournas C."/>
            <person name="Habgood R."/>
            <person name="Hainaut M."/>
            <person name="Harispe M.L."/>
            <person name="Henrissat B."/>
            <person name="Hilden K.S."/>
            <person name="Hope R."/>
            <person name="Hossain A."/>
            <person name="Karabika E."/>
            <person name="Karaffa L."/>
            <person name="Karanyi Z."/>
            <person name="Krasevec N."/>
            <person name="Kuo A."/>
            <person name="Kusch H."/>
            <person name="LaButti K."/>
            <person name="Lagendijk E.L."/>
            <person name="Lapidus A."/>
            <person name="Levasseur A."/>
            <person name="Lindquist E."/>
            <person name="Lipzen A."/>
            <person name="Logrieco A.F."/>
            <person name="MacCabe A."/>
            <person name="Maekelae M.R."/>
            <person name="Malavazi I."/>
            <person name="Melin P."/>
            <person name="Meyer V."/>
            <person name="Mielnichuk N."/>
            <person name="Miskei M."/>
            <person name="Molnar A.P."/>
            <person name="Mule G."/>
            <person name="Ngan C.Y."/>
            <person name="Orejas M."/>
            <person name="Orosz E."/>
            <person name="Ouedraogo J.P."/>
            <person name="Overkamp K.M."/>
            <person name="Park H.-S."/>
            <person name="Perrone G."/>
            <person name="Piumi F."/>
            <person name="Punt P.J."/>
            <person name="Ram A.F."/>
            <person name="Ramon A."/>
            <person name="Rauscher S."/>
            <person name="Record E."/>
            <person name="Riano-Pachon D.M."/>
            <person name="Robert V."/>
            <person name="Roehrig J."/>
            <person name="Ruller R."/>
            <person name="Salamov A."/>
            <person name="Salih N.S."/>
            <person name="Samson R.A."/>
            <person name="Sandor E."/>
            <person name="Sanguinetti M."/>
            <person name="Schuetze T."/>
            <person name="Sepcic K."/>
            <person name="Shelest E."/>
            <person name="Sherlock G."/>
            <person name="Sophianopoulou V."/>
            <person name="Squina F.M."/>
            <person name="Sun H."/>
            <person name="Susca A."/>
            <person name="Todd R.B."/>
            <person name="Tsang A."/>
            <person name="Unkles S.E."/>
            <person name="van de Wiele N."/>
            <person name="van Rossen-Uffink D."/>
            <person name="Oliveira J.V."/>
            <person name="Vesth T.C."/>
            <person name="Visser J."/>
            <person name="Yu J.-H."/>
            <person name="Zhou M."/>
            <person name="Andersen M.R."/>
            <person name="Archer D.B."/>
            <person name="Baker S.E."/>
            <person name="Benoit I."/>
            <person name="Brakhage A.A."/>
            <person name="Braus G.H."/>
            <person name="Fischer R."/>
            <person name="Frisvad J.C."/>
            <person name="Goldman G.H."/>
            <person name="Houbraken J."/>
            <person name="Oakley B."/>
            <person name="Pocsi I."/>
            <person name="Scazzocchio C."/>
            <person name="Seiboth B."/>
            <person name="vanKuyk P.A."/>
            <person name="Wortman J."/>
            <person name="Dyer P.S."/>
            <person name="Grigoriev I.V."/>
        </authorList>
    </citation>
    <scope>NUCLEOTIDE SEQUENCE [LARGE SCALE GENOMIC DNA]</scope>
    <source>
        <strain evidence="4">CBS 101740 / IMI 381727 / IBT 21946</strain>
    </source>
</reference>
<feature type="domain" description="Acyl-CoA thioesterase-like N-terminal HotDog" evidence="1">
    <location>
        <begin position="39"/>
        <end position="117"/>
    </location>
</feature>
<dbReference type="VEuPathDB" id="FungiDB:ASPBRDRAFT_210065"/>
<dbReference type="GeneID" id="93574374"/>
<evidence type="ECO:0000313" key="4">
    <source>
        <dbReference type="Proteomes" id="UP000184499"/>
    </source>
</evidence>
<dbReference type="InterPro" id="IPR003703">
    <property type="entry name" value="Acyl_CoA_thio"/>
</dbReference>